<proteinExistence type="predicted"/>
<accession>A0A9W9EUR2</accession>
<evidence type="ECO:0000313" key="2">
    <source>
        <dbReference type="Proteomes" id="UP001149165"/>
    </source>
</evidence>
<organism evidence="1 2">
    <name type="scientific">Penicillium angulare</name>
    <dbReference type="NCBI Taxonomy" id="116970"/>
    <lineage>
        <taxon>Eukaryota</taxon>
        <taxon>Fungi</taxon>
        <taxon>Dikarya</taxon>
        <taxon>Ascomycota</taxon>
        <taxon>Pezizomycotina</taxon>
        <taxon>Eurotiomycetes</taxon>
        <taxon>Eurotiomycetidae</taxon>
        <taxon>Eurotiales</taxon>
        <taxon>Aspergillaceae</taxon>
        <taxon>Penicillium</taxon>
    </lineage>
</organism>
<reference evidence="1" key="1">
    <citation type="submission" date="2022-11" db="EMBL/GenBank/DDBJ databases">
        <authorList>
            <person name="Petersen C."/>
        </authorList>
    </citation>
    <scope>NUCLEOTIDE SEQUENCE</scope>
    <source>
        <strain evidence="1">IBT 30069</strain>
    </source>
</reference>
<dbReference type="EMBL" id="JAPQKH010000007">
    <property type="protein sequence ID" value="KAJ5088296.1"/>
    <property type="molecule type" value="Genomic_DNA"/>
</dbReference>
<gene>
    <name evidence="1" type="ORF">N7456_011912</name>
</gene>
<evidence type="ECO:0000313" key="1">
    <source>
        <dbReference type="EMBL" id="KAJ5088296.1"/>
    </source>
</evidence>
<sequence>MATLDWNLMQRSGAGKRISPADIFSSSGNFYGSSPLRVASAECPFVLIASKQHIPSFDKTTQIIAKRL</sequence>
<reference evidence="1" key="2">
    <citation type="journal article" date="2023" name="IMA Fungus">
        <title>Comparative genomic study of the Penicillium genus elucidates a diverse pangenome and 15 lateral gene transfer events.</title>
        <authorList>
            <person name="Petersen C."/>
            <person name="Sorensen T."/>
            <person name="Nielsen M.R."/>
            <person name="Sondergaard T.E."/>
            <person name="Sorensen J.L."/>
            <person name="Fitzpatrick D.A."/>
            <person name="Frisvad J.C."/>
            <person name="Nielsen K.L."/>
        </authorList>
    </citation>
    <scope>NUCLEOTIDE SEQUENCE</scope>
    <source>
        <strain evidence="1">IBT 30069</strain>
    </source>
</reference>
<protein>
    <submittedName>
        <fullName evidence="1">Uncharacterized protein</fullName>
    </submittedName>
</protein>
<dbReference type="AlphaFoldDB" id="A0A9W9EUR2"/>
<dbReference type="Proteomes" id="UP001149165">
    <property type="component" value="Unassembled WGS sequence"/>
</dbReference>
<comment type="caution">
    <text evidence="1">The sequence shown here is derived from an EMBL/GenBank/DDBJ whole genome shotgun (WGS) entry which is preliminary data.</text>
</comment>
<name>A0A9W9EUR2_9EURO</name>
<keyword evidence="2" id="KW-1185">Reference proteome</keyword>